<organism evidence="1 2">
    <name type="scientific">Cetraspora pellucida</name>
    <dbReference type="NCBI Taxonomy" id="1433469"/>
    <lineage>
        <taxon>Eukaryota</taxon>
        <taxon>Fungi</taxon>
        <taxon>Fungi incertae sedis</taxon>
        <taxon>Mucoromycota</taxon>
        <taxon>Glomeromycotina</taxon>
        <taxon>Glomeromycetes</taxon>
        <taxon>Diversisporales</taxon>
        <taxon>Gigasporaceae</taxon>
        <taxon>Cetraspora</taxon>
    </lineage>
</organism>
<feature type="non-terminal residue" evidence="1">
    <location>
        <position position="1"/>
    </location>
</feature>
<evidence type="ECO:0000313" key="1">
    <source>
        <dbReference type="EMBL" id="CAG8837794.1"/>
    </source>
</evidence>
<gene>
    <name evidence="1" type="ORF">CPELLU_LOCUS21617</name>
</gene>
<accession>A0A9N9KJ58</accession>
<comment type="caution">
    <text evidence="1">The sequence shown here is derived from an EMBL/GenBank/DDBJ whole genome shotgun (WGS) entry which is preliminary data.</text>
</comment>
<dbReference type="Proteomes" id="UP000789759">
    <property type="component" value="Unassembled WGS sequence"/>
</dbReference>
<dbReference type="AlphaFoldDB" id="A0A9N9KJ58"/>
<name>A0A9N9KJ58_9GLOM</name>
<reference evidence="1" key="1">
    <citation type="submission" date="2021-06" db="EMBL/GenBank/DDBJ databases">
        <authorList>
            <person name="Kallberg Y."/>
            <person name="Tangrot J."/>
            <person name="Rosling A."/>
        </authorList>
    </citation>
    <scope>NUCLEOTIDE SEQUENCE</scope>
    <source>
        <strain evidence="1">FL966</strain>
    </source>
</reference>
<protein>
    <submittedName>
        <fullName evidence="1">14191_t:CDS:1</fullName>
    </submittedName>
</protein>
<evidence type="ECO:0000313" key="2">
    <source>
        <dbReference type="Proteomes" id="UP000789759"/>
    </source>
</evidence>
<proteinExistence type="predicted"/>
<dbReference type="EMBL" id="CAJVQA010082433">
    <property type="protein sequence ID" value="CAG8837794.1"/>
    <property type="molecule type" value="Genomic_DNA"/>
</dbReference>
<keyword evidence="2" id="KW-1185">Reference proteome</keyword>
<sequence length="71" mass="8134">DSLDTARNFDLMLLLNQSVEVNHDDFLLPEEIKNTINPIPTLESEIEDTTNLISALEPEIENLEDYNYSPN</sequence>